<evidence type="ECO:0000256" key="5">
    <source>
        <dbReference type="ARBA" id="ARBA00022801"/>
    </source>
</evidence>
<feature type="domain" description="Reverse transcriptase RNase H-like" evidence="7">
    <location>
        <begin position="4"/>
        <end position="54"/>
    </location>
</feature>
<organism evidence="8 9">
    <name type="scientific">Austropuccinia psidii MF-1</name>
    <dbReference type="NCBI Taxonomy" id="1389203"/>
    <lineage>
        <taxon>Eukaryota</taxon>
        <taxon>Fungi</taxon>
        <taxon>Dikarya</taxon>
        <taxon>Basidiomycota</taxon>
        <taxon>Pucciniomycotina</taxon>
        <taxon>Pucciniomycetes</taxon>
        <taxon>Pucciniales</taxon>
        <taxon>Sphaerophragmiaceae</taxon>
        <taxon>Austropuccinia</taxon>
    </lineage>
</organism>
<keyword evidence="4" id="KW-0255">Endonuclease</keyword>
<dbReference type="GO" id="GO:0016787">
    <property type="term" value="F:hydrolase activity"/>
    <property type="evidence" value="ECO:0007669"/>
    <property type="project" value="UniProtKB-KW"/>
</dbReference>
<evidence type="ECO:0000256" key="6">
    <source>
        <dbReference type="ARBA" id="ARBA00022918"/>
    </source>
</evidence>
<dbReference type="EMBL" id="AVOT02049973">
    <property type="protein sequence ID" value="MBW0545099.1"/>
    <property type="molecule type" value="Genomic_DNA"/>
</dbReference>
<keyword evidence="6" id="KW-0695">RNA-directed DNA polymerase</keyword>
<dbReference type="AlphaFoldDB" id="A0A9Q3FTT1"/>
<sequence>MERLFLVWALEKLNYYLNGTVLDEITDSNSVKSLLKMETLNRHMLIWQMAIQAYRGNMNIAHKYGNINENADALSRWALANTRENPAWVSQQEHHIEGICVTDISTELYN</sequence>
<evidence type="ECO:0000256" key="3">
    <source>
        <dbReference type="ARBA" id="ARBA00022722"/>
    </source>
</evidence>
<keyword evidence="5" id="KW-0378">Hydrolase</keyword>
<comment type="caution">
    <text evidence="8">The sequence shown here is derived from an EMBL/GenBank/DDBJ whole genome shotgun (WGS) entry which is preliminary data.</text>
</comment>
<keyword evidence="9" id="KW-1185">Reference proteome</keyword>
<name>A0A9Q3FTT1_9BASI</name>
<evidence type="ECO:0000256" key="2">
    <source>
        <dbReference type="ARBA" id="ARBA00022695"/>
    </source>
</evidence>
<evidence type="ECO:0000313" key="9">
    <source>
        <dbReference type="Proteomes" id="UP000765509"/>
    </source>
</evidence>
<gene>
    <name evidence="8" type="ORF">O181_084814</name>
</gene>
<evidence type="ECO:0000256" key="4">
    <source>
        <dbReference type="ARBA" id="ARBA00022759"/>
    </source>
</evidence>
<dbReference type="GO" id="GO:0003964">
    <property type="term" value="F:RNA-directed DNA polymerase activity"/>
    <property type="evidence" value="ECO:0007669"/>
    <property type="project" value="UniProtKB-KW"/>
</dbReference>
<dbReference type="Pfam" id="PF17917">
    <property type="entry name" value="RT_RNaseH"/>
    <property type="match status" value="1"/>
</dbReference>
<evidence type="ECO:0000313" key="8">
    <source>
        <dbReference type="EMBL" id="MBW0545099.1"/>
    </source>
</evidence>
<keyword evidence="3" id="KW-0540">Nuclease</keyword>
<dbReference type="InterPro" id="IPR041373">
    <property type="entry name" value="RT_RNaseH"/>
</dbReference>
<dbReference type="GO" id="GO:0004519">
    <property type="term" value="F:endonuclease activity"/>
    <property type="evidence" value="ECO:0007669"/>
    <property type="project" value="UniProtKB-KW"/>
</dbReference>
<evidence type="ECO:0000259" key="7">
    <source>
        <dbReference type="Pfam" id="PF17917"/>
    </source>
</evidence>
<protein>
    <recommendedName>
        <fullName evidence="7">Reverse transcriptase RNase H-like domain-containing protein</fullName>
    </recommendedName>
</protein>
<reference evidence="8" key="1">
    <citation type="submission" date="2021-03" db="EMBL/GenBank/DDBJ databases">
        <title>Draft genome sequence of rust myrtle Austropuccinia psidii MF-1, a brazilian biotype.</title>
        <authorList>
            <person name="Quecine M.C."/>
            <person name="Pachon D.M.R."/>
            <person name="Bonatelli M.L."/>
            <person name="Correr F.H."/>
            <person name="Franceschini L.M."/>
            <person name="Leite T.F."/>
            <person name="Margarido G.R.A."/>
            <person name="Almeida C.A."/>
            <person name="Ferrarezi J.A."/>
            <person name="Labate C.A."/>
        </authorList>
    </citation>
    <scope>NUCLEOTIDE SEQUENCE</scope>
    <source>
        <strain evidence="8">MF-1</strain>
    </source>
</reference>
<dbReference type="Proteomes" id="UP000765509">
    <property type="component" value="Unassembled WGS sequence"/>
</dbReference>
<keyword evidence="1" id="KW-0808">Transferase</keyword>
<keyword evidence="2" id="KW-0548">Nucleotidyltransferase</keyword>
<evidence type="ECO:0000256" key="1">
    <source>
        <dbReference type="ARBA" id="ARBA00022679"/>
    </source>
</evidence>
<accession>A0A9Q3FTT1</accession>
<proteinExistence type="predicted"/>